<feature type="chain" id="PRO_5015747326" evidence="2">
    <location>
        <begin position="36"/>
        <end position="412"/>
    </location>
</feature>
<protein>
    <submittedName>
        <fullName evidence="3">Uncharacterized protein</fullName>
    </submittedName>
</protein>
<evidence type="ECO:0000313" key="3">
    <source>
        <dbReference type="EMBL" id="PRQ07033.1"/>
    </source>
</evidence>
<keyword evidence="2" id="KW-0732">Signal</keyword>
<feature type="region of interest" description="Disordered" evidence="1">
    <location>
        <begin position="179"/>
        <end position="205"/>
    </location>
</feature>
<accession>A0A2S9YPL7</accession>
<feature type="signal peptide" evidence="2">
    <location>
        <begin position="1"/>
        <end position="35"/>
    </location>
</feature>
<evidence type="ECO:0000256" key="2">
    <source>
        <dbReference type="SAM" id="SignalP"/>
    </source>
</evidence>
<name>A0A2S9YPL7_9BACT</name>
<dbReference type="Proteomes" id="UP000238823">
    <property type="component" value="Unassembled WGS sequence"/>
</dbReference>
<dbReference type="EMBL" id="PVNL01000060">
    <property type="protein sequence ID" value="PRQ07033.1"/>
    <property type="molecule type" value="Genomic_DNA"/>
</dbReference>
<evidence type="ECO:0000313" key="4">
    <source>
        <dbReference type="Proteomes" id="UP000238823"/>
    </source>
</evidence>
<feature type="compositionally biased region" description="Basic and acidic residues" evidence="1">
    <location>
        <begin position="186"/>
        <end position="200"/>
    </location>
</feature>
<evidence type="ECO:0000256" key="1">
    <source>
        <dbReference type="SAM" id="MobiDB-lite"/>
    </source>
</evidence>
<organism evidence="3 4">
    <name type="scientific">Enhygromyxa salina</name>
    <dbReference type="NCBI Taxonomy" id="215803"/>
    <lineage>
        <taxon>Bacteria</taxon>
        <taxon>Pseudomonadati</taxon>
        <taxon>Myxococcota</taxon>
        <taxon>Polyangia</taxon>
        <taxon>Nannocystales</taxon>
        <taxon>Nannocystaceae</taxon>
        <taxon>Enhygromyxa</taxon>
    </lineage>
</organism>
<dbReference type="AlphaFoldDB" id="A0A2S9YPL7"/>
<reference evidence="3 4" key="1">
    <citation type="submission" date="2018-03" db="EMBL/GenBank/DDBJ databases">
        <title>Draft Genome Sequences of the Obligatory Marine Myxobacteria Enhygromyxa salina SWB007.</title>
        <authorList>
            <person name="Poehlein A."/>
            <person name="Moghaddam J.A."/>
            <person name="Harms H."/>
            <person name="Alanjari M."/>
            <person name="Koenig G.M."/>
            <person name="Daniel R."/>
            <person name="Schaeberle T.F."/>
        </authorList>
    </citation>
    <scope>NUCLEOTIDE SEQUENCE [LARGE SCALE GENOMIC DNA]</scope>
    <source>
        <strain evidence="3 4">SWB007</strain>
    </source>
</reference>
<sequence>MQEPPTKRAAARLGASLLASLGAALAWGLATHASAAPADPVADASTETGDLDEPDAERPLLLLAADDGELAASMLRAVGIELNDVDVALERIDLDPSQDLQARIHAGQQLVRERSAVGLVWLDPRPDGLTLHLVVGDGSVLLRPVLGFSDRIGAIEAAAVIIRHFTTDLIAGRPIGLTPPSVAGDHGQEHAADPDPRAADQVEPTPVAEPAPLTATELLRERSHARLQVAYVGQAWARERAWDSGAELSLGWRAAAGAHVGAGVALIPRFERTVSHPTGSGVMTYRVARYPISLIAGYQHAWARSGLALDAQLRVVAELHHRRATDPIGDISLEFGGSRLRVIPAIEPRLQLDYLPLVQLSLFIALGVRVALIDTLYSVSYADELGRPLGETVVLQPNLISPVAVLGVAVYL</sequence>
<comment type="caution">
    <text evidence="3">The sequence shown here is derived from an EMBL/GenBank/DDBJ whole genome shotgun (WGS) entry which is preliminary data.</text>
</comment>
<gene>
    <name evidence="3" type="ORF">ENSA7_32570</name>
</gene>
<proteinExistence type="predicted"/>